<sequence length="217" mass="24248">MQGHASIVKILLDELDDLEAVLESYGGTWLAYAAAGGHEDLLWLLLGQGVNPNARATKLPITRRKLRSDRLDIEFLFWHEQYRKPTPGESSPKKRGQLPLTCAAWTGRVESVRLLLATGNVDITLTDELNRTAFMYAADRGHEPVVELLLGVYNIDLELQDTDRRKAIYISCSRRRESYHLQPAARQRRDVGSTTGGLAARLGHSPSLSPGLADQYR</sequence>
<evidence type="ECO:0000256" key="4">
    <source>
        <dbReference type="SAM" id="MobiDB-lite"/>
    </source>
</evidence>
<dbReference type="Proteomes" id="UP000028524">
    <property type="component" value="Unassembled WGS sequence"/>
</dbReference>
<evidence type="ECO:0000256" key="3">
    <source>
        <dbReference type="PROSITE-ProRule" id="PRU00023"/>
    </source>
</evidence>
<dbReference type="InterPro" id="IPR002110">
    <property type="entry name" value="Ankyrin_rpt"/>
</dbReference>
<keyword evidence="6" id="KW-1185">Reference proteome</keyword>
<dbReference type="AlphaFoldDB" id="A0A084Q8S0"/>
<dbReference type="InterPro" id="IPR036770">
    <property type="entry name" value="Ankyrin_rpt-contain_sf"/>
</dbReference>
<keyword evidence="1" id="KW-0677">Repeat</keyword>
<evidence type="ECO:0000313" key="5">
    <source>
        <dbReference type="EMBL" id="KFA60355.1"/>
    </source>
</evidence>
<proteinExistence type="predicted"/>
<organism evidence="5 6">
    <name type="scientific">Stachybotrys chlorohalonatus (strain IBT 40285)</name>
    <dbReference type="NCBI Taxonomy" id="1283841"/>
    <lineage>
        <taxon>Eukaryota</taxon>
        <taxon>Fungi</taxon>
        <taxon>Dikarya</taxon>
        <taxon>Ascomycota</taxon>
        <taxon>Pezizomycotina</taxon>
        <taxon>Sordariomycetes</taxon>
        <taxon>Hypocreomycetidae</taxon>
        <taxon>Hypocreales</taxon>
        <taxon>Stachybotryaceae</taxon>
        <taxon>Stachybotrys</taxon>
    </lineage>
</organism>
<evidence type="ECO:0000256" key="2">
    <source>
        <dbReference type="ARBA" id="ARBA00023043"/>
    </source>
</evidence>
<protein>
    <submittedName>
        <fullName evidence="5">Uncharacterized protein</fullName>
    </submittedName>
</protein>
<dbReference type="PANTHER" id="PTHR24198">
    <property type="entry name" value="ANKYRIN REPEAT AND PROTEIN KINASE DOMAIN-CONTAINING PROTEIN"/>
    <property type="match status" value="1"/>
</dbReference>
<dbReference type="Gene3D" id="1.25.40.20">
    <property type="entry name" value="Ankyrin repeat-containing domain"/>
    <property type="match status" value="2"/>
</dbReference>
<dbReference type="HOGENOM" id="CLU_1273001_0_0_1"/>
<keyword evidence="2 3" id="KW-0040">ANK repeat</keyword>
<reference evidence="5 6" key="1">
    <citation type="journal article" date="2014" name="BMC Genomics">
        <title>Comparative genome sequencing reveals chemotype-specific gene clusters in the toxigenic black mold Stachybotrys.</title>
        <authorList>
            <person name="Semeiks J."/>
            <person name="Borek D."/>
            <person name="Otwinowski Z."/>
            <person name="Grishin N.V."/>
        </authorList>
    </citation>
    <scope>NUCLEOTIDE SEQUENCE [LARGE SCALE GENOMIC DNA]</scope>
    <source>
        <strain evidence="5 6">IBT 40285</strain>
    </source>
</reference>
<feature type="repeat" description="ANK" evidence="3">
    <location>
        <begin position="25"/>
        <end position="57"/>
    </location>
</feature>
<name>A0A084Q8S0_STAC4</name>
<dbReference type="STRING" id="1283841.A0A084Q8S0"/>
<evidence type="ECO:0000313" key="6">
    <source>
        <dbReference type="Proteomes" id="UP000028524"/>
    </source>
</evidence>
<dbReference type="PANTHER" id="PTHR24198:SF165">
    <property type="entry name" value="ANKYRIN REPEAT-CONTAINING PROTEIN-RELATED"/>
    <property type="match status" value="1"/>
</dbReference>
<dbReference type="EMBL" id="KL660934">
    <property type="protein sequence ID" value="KFA60355.1"/>
    <property type="molecule type" value="Genomic_DNA"/>
</dbReference>
<dbReference type="OrthoDB" id="426293at2759"/>
<dbReference type="SMART" id="SM00248">
    <property type="entry name" value="ANK"/>
    <property type="match status" value="3"/>
</dbReference>
<dbReference type="SUPFAM" id="SSF48403">
    <property type="entry name" value="Ankyrin repeat"/>
    <property type="match status" value="1"/>
</dbReference>
<evidence type="ECO:0000256" key="1">
    <source>
        <dbReference type="ARBA" id="ARBA00022737"/>
    </source>
</evidence>
<dbReference type="PROSITE" id="PS50088">
    <property type="entry name" value="ANK_REPEAT"/>
    <property type="match status" value="1"/>
</dbReference>
<feature type="region of interest" description="Disordered" evidence="4">
    <location>
        <begin position="181"/>
        <end position="217"/>
    </location>
</feature>
<accession>A0A084Q8S0</accession>
<dbReference type="InParanoid" id="A0A084Q8S0"/>
<dbReference type="Pfam" id="PF12796">
    <property type="entry name" value="Ank_2"/>
    <property type="match status" value="1"/>
</dbReference>
<gene>
    <name evidence="5" type="ORF">S40285_06037</name>
</gene>